<sequence>MTNTPEPSDGVFRLSETQSIVRNLKSVRPHIVVLMAPIDGTASDIERILILGDNYAGSSILKALSRSEFEVHVAHSHALPRQSNGVTYHTHELSEPLEPLFSELKPHLVISTASGGSFETQKNIIDSTIEAGIPRFIPSEFGQDSLNTNVQERLPPSRERARVIKYLERQADDGHISWVAVATGSALDRALLSGNLGFDLKWQSATLHGEGTERFAASSSAWIGRVVLAVIEHWQEVKNQYLYLAGVTTSANDVTDQLEKITSKSFAVGRAEVEECVREAERRLEQGFPDAGMFLMERSVLYDQKLDAVRPFEESDAASKLGLEKERIADIIKGVVHDQQHHGGAPGCGCD</sequence>
<evidence type="ECO:0000313" key="1">
    <source>
        <dbReference type="EMBL" id="KAK3681181.1"/>
    </source>
</evidence>
<comment type="caution">
    <text evidence="1">The sequence shown here is derived from an EMBL/GenBank/DDBJ whole genome shotgun (WGS) entry which is preliminary data.</text>
</comment>
<keyword evidence="2" id="KW-1185">Reference proteome</keyword>
<name>A0ACC3MA00_9PEZI</name>
<organism evidence="1 2">
    <name type="scientific">Vermiconidia calcicola</name>
    <dbReference type="NCBI Taxonomy" id="1690605"/>
    <lineage>
        <taxon>Eukaryota</taxon>
        <taxon>Fungi</taxon>
        <taxon>Dikarya</taxon>
        <taxon>Ascomycota</taxon>
        <taxon>Pezizomycotina</taxon>
        <taxon>Dothideomycetes</taxon>
        <taxon>Dothideomycetidae</taxon>
        <taxon>Mycosphaerellales</taxon>
        <taxon>Extremaceae</taxon>
        <taxon>Vermiconidia</taxon>
    </lineage>
</organism>
<proteinExistence type="predicted"/>
<reference evidence="1" key="1">
    <citation type="submission" date="2023-07" db="EMBL/GenBank/DDBJ databases">
        <title>Black Yeasts Isolated from many extreme environments.</title>
        <authorList>
            <person name="Coleine C."/>
            <person name="Stajich J.E."/>
            <person name="Selbmann L."/>
        </authorList>
    </citation>
    <scope>NUCLEOTIDE SEQUENCE</scope>
    <source>
        <strain evidence="1">CCFEE 5714</strain>
    </source>
</reference>
<evidence type="ECO:0000313" key="2">
    <source>
        <dbReference type="Proteomes" id="UP001281147"/>
    </source>
</evidence>
<accession>A0ACC3MA00</accession>
<dbReference type="EMBL" id="JAUTXU010000410">
    <property type="protein sequence ID" value="KAK3681181.1"/>
    <property type="molecule type" value="Genomic_DNA"/>
</dbReference>
<dbReference type="Proteomes" id="UP001281147">
    <property type="component" value="Unassembled WGS sequence"/>
</dbReference>
<protein>
    <submittedName>
        <fullName evidence="1">Uncharacterized protein</fullName>
    </submittedName>
</protein>
<gene>
    <name evidence="1" type="ORF">LTR37_020963</name>
</gene>